<feature type="compositionally biased region" description="Polar residues" evidence="6">
    <location>
        <begin position="378"/>
        <end position="390"/>
    </location>
</feature>
<sequence length="404" mass="45928">MLDEHLIRFSLAHSSVRFRDISNLIIILNNEDRRSCRITKKIMRNWERKFIQRNKLGEREDSMSSPYWNSLFESSTGDVGKISSSSSTSWSRLKDPRIVRVSRALGGKDRHSKVCTVRGLRDRRVRLSVPTAIQLYDLQERLGLNQPSKVVDWLLNAAKHEIDELPPLQIAPGSFSQSLHPVLNSHEFIRPQSEKEVMKICSGINWNEPLKQSRPDLWLDKSKDVAGETTMTRSEDKRLCNLEGQDAYVSPNNLFPRPNQSSLPGFLNNAMPYNSFLRWDPSNLSLSHSQSAGLPAQPEDFHNFNLVPLPSSAVSVPSGSQPVLVYQPRMTQSYFPSPEEFDPKQVNFQMLNPISQLSNPLTSRVHFTAEPVRPFHFSMTSSVPPSQNSGGREPNKHDEFNDPV</sequence>
<protein>
    <recommendedName>
        <fullName evidence="7">TCP domain-containing protein</fullName>
    </recommendedName>
</protein>
<dbReference type="PANTHER" id="PTHR31072:SF147">
    <property type="entry name" value="TRANSCRIPTION FACTOR TCP13"/>
    <property type="match status" value="1"/>
</dbReference>
<proteinExistence type="predicted"/>
<name>A0AAD1YMC5_9LAMI</name>
<evidence type="ECO:0000256" key="2">
    <source>
        <dbReference type="ARBA" id="ARBA00023015"/>
    </source>
</evidence>
<feature type="domain" description="TCP" evidence="7">
    <location>
        <begin position="107"/>
        <end position="165"/>
    </location>
</feature>
<dbReference type="AlphaFoldDB" id="A0AAD1YMC5"/>
<dbReference type="GO" id="GO:0005634">
    <property type="term" value="C:nucleus"/>
    <property type="evidence" value="ECO:0007669"/>
    <property type="project" value="UniProtKB-SubCell"/>
</dbReference>
<evidence type="ECO:0000259" key="7">
    <source>
        <dbReference type="PROSITE" id="PS51369"/>
    </source>
</evidence>
<dbReference type="InterPro" id="IPR005333">
    <property type="entry name" value="Transcription_factor_TCP"/>
</dbReference>
<keyword evidence="9" id="KW-1185">Reference proteome</keyword>
<organism evidence="8 9">
    <name type="scientific">Fraxinus pennsylvanica</name>
    <dbReference type="NCBI Taxonomy" id="56036"/>
    <lineage>
        <taxon>Eukaryota</taxon>
        <taxon>Viridiplantae</taxon>
        <taxon>Streptophyta</taxon>
        <taxon>Embryophyta</taxon>
        <taxon>Tracheophyta</taxon>
        <taxon>Spermatophyta</taxon>
        <taxon>Magnoliopsida</taxon>
        <taxon>eudicotyledons</taxon>
        <taxon>Gunneridae</taxon>
        <taxon>Pentapetalae</taxon>
        <taxon>asterids</taxon>
        <taxon>lamiids</taxon>
        <taxon>Lamiales</taxon>
        <taxon>Oleaceae</taxon>
        <taxon>Oleeae</taxon>
        <taxon>Fraxinus</taxon>
    </lineage>
</organism>
<keyword evidence="5" id="KW-0539">Nucleus</keyword>
<keyword evidence="4" id="KW-0804">Transcription</keyword>
<reference evidence="8" key="1">
    <citation type="submission" date="2023-05" db="EMBL/GenBank/DDBJ databases">
        <authorList>
            <person name="Huff M."/>
        </authorList>
    </citation>
    <scope>NUCLEOTIDE SEQUENCE</scope>
</reference>
<accession>A0AAD1YMC5</accession>
<feature type="region of interest" description="Disordered" evidence="6">
    <location>
        <begin position="378"/>
        <end position="404"/>
    </location>
</feature>
<evidence type="ECO:0000256" key="5">
    <source>
        <dbReference type="ARBA" id="ARBA00023242"/>
    </source>
</evidence>
<dbReference type="GO" id="GO:0003700">
    <property type="term" value="F:DNA-binding transcription factor activity"/>
    <property type="evidence" value="ECO:0007669"/>
    <property type="project" value="InterPro"/>
</dbReference>
<dbReference type="Proteomes" id="UP000834106">
    <property type="component" value="Chromosome 1"/>
</dbReference>
<feature type="compositionally biased region" description="Basic and acidic residues" evidence="6">
    <location>
        <begin position="393"/>
        <end position="404"/>
    </location>
</feature>
<evidence type="ECO:0000256" key="4">
    <source>
        <dbReference type="ARBA" id="ARBA00023163"/>
    </source>
</evidence>
<dbReference type="PANTHER" id="PTHR31072">
    <property type="entry name" value="TRANSCRIPTION FACTOR TCP4-RELATED"/>
    <property type="match status" value="1"/>
</dbReference>
<dbReference type="EMBL" id="OU503036">
    <property type="protein sequence ID" value="CAI9752748.1"/>
    <property type="molecule type" value="Genomic_DNA"/>
</dbReference>
<comment type="subcellular location">
    <subcellularLocation>
        <location evidence="1">Nucleus</location>
    </subcellularLocation>
</comment>
<keyword evidence="3" id="KW-0238">DNA-binding</keyword>
<evidence type="ECO:0000256" key="1">
    <source>
        <dbReference type="ARBA" id="ARBA00004123"/>
    </source>
</evidence>
<dbReference type="InterPro" id="IPR017887">
    <property type="entry name" value="TF_TCP_subgr"/>
</dbReference>
<evidence type="ECO:0000256" key="3">
    <source>
        <dbReference type="ARBA" id="ARBA00023125"/>
    </source>
</evidence>
<dbReference type="GO" id="GO:0043565">
    <property type="term" value="F:sequence-specific DNA binding"/>
    <property type="evidence" value="ECO:0007669"/>
    <property type="project" value="TreeGrafter"/>
</dbReference>
<dbReference type="Pfam" id="PF03634">
    <property type="entry name" value="TCP"/>
    <property type="match status" value="1"/>
</dbReference>
<evidence type="ECO:0000256" key="6">
    <source>
        <dbReference type="SAM" id="MobiDB-lite"/>
    </source>
</evidence>
<dbReference type="PROSITE" id="PS51369">
    <property type="entry name" value="TCP"/>
    <property type="match status" value="1"/>
</dbReference>
<gene>
    <name evidence="8" type="ORF">FPE_LOCUS179</name>
</gene>
<evidence type="ECO:0000313" key="8">
    <source>
        <dbReference type="EMBL" id="CAI9752748.1"/>
    </source>
</evidence>
<keyword evidence="2" id="KW-0805">Transcription regulation</keyword>
<evidence type="ECO:0000313" key="9">
    <source>
        <dbReference type="Proteomes" id="UP000834106"/>
    </source>
</evidence>